<proteinExistence type="predicted"/>
<dbReference type="RefSeq" id="WP_208341181.1">
    <property type="nucleotide sequence ID" value="NZ_CAWQFN010000815.1"/>
</dbReference>
<dbReference type="Proteomes" id="UP000667802">
    <property type="component" value="Unassembled WGS sequence"/>
</dbReference>
<dbReference type="EMBL" id="JAALHA020000004">
    <property type="protein sequence ID" value="MDR9895295.1"/>
    <property type="molecule type" value="Genomic_DNA"/>
</dbReference>
<accession>A0AAP5M7N6</accession>
<evidence type="ECO:0000313" key="2">
    <source>
        <dbReference type="Proteomes" id="UP000667802"/>
    </source>
</evidence>
<reference evidence="2" key="1">
    <citation type="journal article" date="2021" name="Science">
        <title>Hunting the eagle killer: A cyanobacterial neurotoxin causes vacuolar myelinopathy.</title>
        <authorList>
            <person name="Breinlinger S."/>
            <person name="Phillips T.J."/>
            <person name="Haram B.N."/>
            <person name="Mares J."/>
            <person name="Martinez Yerena J.A."/>
            <person name="Hrouzek P."/>
            <person name="Sobotka R."/>
            <person name="Henderson W.M."/>
            <person name="Schmieder P."/>
            <person name="Williams S.M."/>
            <person name="Lauderdale J.D."/>
            <person name="Wilde H.D."/>
            <person name="Gerrin W."/>
            <person name="Kust A."/>
            <person name="Washington J.W."/>
            <person name="Wagner C."/>
            <person name="Geier B."/>
            <person name="Liebeke M."/>
            <person name="Enke H."/>
            <person name="Niedermeyer T.H.J."/>
            <person name="Wilde S.B."/>
        </authorList>
    </citation>
    <scope>NUCLEOTIDE SEQUENCE [LARGE SCALE GENOMIC DNA]</scope>
    <source>
        <strain evidence="2">Thurmond2011</strain>
    </source>
</reference>
<keyword evidence="2" id="KW-1185">Reference proteome</keyword>
<comment type="caution">
    <text evidence="1">The sequence shown here is derived from an EMBL/GenBank/DDBJ whole genome shotgun (WGS) entry which is preliminary data.</text>
</comment>
<name>A0AAP5M7N6_9CYAN</name>
<dbReference type="AlphaFoldDB" id="A0AAP5M7N6"/>
<gene>
    <name evidence="1" type="ORF">G7B40_012060</name>
</gene>
<protein>
    <submittedName>
        <fullName evidence="1">Uncharacterized protein</fullName>
    </submittedName>
</protein>
<organism evidence="1 2">
    <name type="scientific">Aetokthonos hydrillicola Thurmond2011</name>
    <dbReference type="NCBI Taxonomy" id="2712845"/>
    <lineage>
        <taxon>Bacteria</taxon>
        <taxon>Bacillati</taxon>
        <taxon>Cyanobacteriota</taxon>
        <taxon>Cyanophyceae</taxon>
        <taxon>Nostocales</taxon>
        <taxon>Hapalosiphonaceae</taxon>
        <taxon>Aetokthonos</taxon>
    </lineage>
</organism>
<sequence length="108" mass="12760">MKIHVLNIQPLPRRHSVEVWMLIGDTKCHFRFTRRVKQLANRQLEIISYENTFEELFRFNPEIVNRVIDLVRKFDKGKQVKLPDVVGNFDNSGQASVSQRPCSFEIDM</sequence>
<evidence type="ECO:0000313" key="1">
    <source>
        <dbReference type="EMBL" id="MDR9895295.1"/>
    </source>
</evidence>